<feature type="domain" description="4Fe-4S ferredoxin-type" evidence="6">
    <location>
        <begin position="35"/>
        <end position="63"/>
    </location>
</feature>
<keyword evidence="4" id="KW-0408">Iron</keyword>
<feature type="domain" description="4Fe-4S ferredoxin-type" evidence="6">
    <location>
        <begin position="5"/>
        <end position="34"/>
    </location>
</feature>
<dbReference type="Gene3D" id="3.30.70.20">
    <property type="match status" value="1"/>
</dbReference>
<gene>
    <name evidence="7" type="ORF">DMP12_10375</name>
</gene>
<dbReference type="SUPFAM" id="SSF54862">
    <property type="entry name" value="4Fe-4S ferredoxins"/>
    <property type="match status" value="1"/>
</dbReference>
<evidence type="ECO:0000256" key="3">
    <source>
        <dbReference type="ARBA" id="ARBA00023002"/>
    </source>
</evidence>
<proteinExistence type="inferred from homology"/>
<dbReference type="GO" id="GO:0051536">
    <property type="term" value="F:iron-sulfur cluster binding"/>
    <property type="evidence" value="ECO:0007669"/>
    <property type="project" value="UniProtKB-KW"/>
</dbReference>
<dbReference type="GO" id="GO:0046872">
    <property type="term" value="F:metal ion binding"/>
    <property type="evidence" value="ECO:0007669"/>
    <property type="project" value="UniProtKB-KW"/>
</dbReference>
<protein>
    <submittedName>
        <fullName evidence="7">4Fe-4S dicluster domain-containing protein</fullName>
    </submittedName>
</protein>
<comment type="similarity">
    <text evidence="1">Belongs to the nitroreductase family.</text>
</comment>
<dbReference type="PANTHER" id="PTHR43673:SF10">
    <property type="entry name" value="NADH DEHYDROGENASE_NAD(P)H NITROREDUCTASE XCC3605-RELATED"/>
    <property type="match status" value="1"/>
</dbReference>
<name>A0A423UIT5_9ACTN</name>
<dbReference type="SUPFAM" id="SSF55469">
    <property type="entry name" value="FMN-dependent nitroreductase-like"/>
    <property type="match status" value="1"/>
</dbReference>
<organism evidence="7 8">
    <name type="scientific">Gordonibacter urolithinfaciens</name>
    <dbReference type="NCBI Taxonomy" id="1335613"/>
    <lineage>
        <taxon>Bacteria</taxon>
        <taxon>Bacillati</taxon>
        <taxon>Actinomycetota</taxon>
        <taxon>Coriobacteriia</taxon>
        <taxon>Eggerthellales</taxon>
        <taxon>Eggerthellaceae</taxon>
        <taxon>Gordonibacter</taxon>
    </lineage>
</organism>
<dbReference type="Gene3D" id="3.40.109.10">
    <property type="entry name" value="NADH Oxidase"/>
    <property type="match status" value="1"/>
</dbReference>
<dbReference type="RefSeq" id="WP_096227277.1">
    <property type="nucleotide sequence ID" value="NZ_CP168029.1"/>
</dbReference>
<dbReference type="InterPro" id="IPR017896">
    <property type="entry name" value="4Fe4S_Fe-S-bd"/>
</dbReference>
<dbReference type="GO" id="GO:0016491">
    <property type="term" value="F:oxidoreductase activity"/>
    <property type="evidence" value="ECO:0007669"/>
    <property type="project" value="UniProtKB-KW"/>
</dbReference>
<dbReference type="Pfam" id="PF13237">
    <property type="entry name" value="Fer4_10"/>
    <property type="match status" value="1"/>
</dbReference>
<keyword evidence="3" id="KW-0560">Oxidoreductase</keyword>
<dbReference type="AlphaFoldDB" id="A0A423UIT5"/>
<keyword evidence="5" id="KW-0411">Iron-sulfur</keyword>
<dbReference type="InterPro" id="IPR000415">
    <property type="entry name" value="Nitroreductase-like"/>
</dbReference>
<evidence type="ECO:0000313" key="7">
    <source>
        <dbReference type="EMBL" id="ROT89072.1"/>
    </source>
</evidence>
<dbReference type="EMBL" id="QIBW01000012">
    <property type="protein sequence ID" value="ROT89072.1"/>
    <property type="molecule type" value="Genomic_DNA"/>
</dbReference>
<evidence type="ECO:0000256" key="1">
    <source>
        <dbReference type="ARBA" id="ARBA00007118"/>
    </source>
</evidence>
<dbReference type="InterPro" id="IPR029479">
    <property type="entry name" value="Nitroreductase"/>
</dbReference>
<evidence type="ECO:0000259" key="6">
    <source>
        <dbReference type="PROSITE" id="PS51379"/>
    </source>
</evidence>
<sequence>MRFPHEIAIDPARCIGCGLCRDDCPASNLSVAGGKAAPLTQACIMCAHCVAVCPTNAVSISGFDEEPRPLDGAEALEPARLLAAIGARRSMRRFAEGPVSDEAIADIVEAGRLTPTGKNAQDVSYIVLRERLDRCEQLAVRLFRRILPLARLVDATARRTEVDEHFFFKGAPAVIVVVAKDQVNGALAASNMELAAQAHGLGVLYSGFFALAAKLSPALRRELGLARGQKVVAALVVGHPAVTYRRTAPKEPADVRFL</sequence>
<dbReference type="PROSITE" id="PS00198">
    <property type="entry name" value="4FE4S_FER_1"/>
    <property type="match status" value="2"/>
</dbReference>
<evidence type="ECO:0000313" key="8">
    <source>
        <dbReference type="Proteomes" id="UP000285258"/>
    </source>
</evidence>
<reference evidence="8" key="1">
    <citation type="submission" date="2018-05" db="EMBL/GenBank/DDBJ databases">
        <title>Genome Sequencing of selected type strains of the family Eggerthellaceae.</title>
        <authorList>
            <person name="Danylec N."/>
            <person name="Stoll D.A."/>
            <person name="Doetsch A."/>
            <person name="Huch M."/>
        </authorList>
    </citation>
    <scope>NUCLEOTIDE SEQUENCE [LARGE SCALE GENOMIC DNA]</scope>
    <source>
        <strain evidence="8">DSM 27213</strain>
    </source>
</reference>
<dbReference type="Proteomes" id="UP000285258">
    <property type="component" value="Unassembled WGS sequence"/>
</dbReference>
<evidence type="ECO:0000256" key="4">
    <source>
        <dbReference type="ARBA" id="ARBA00023004"/>
    </source>
</evidence>
<keyword evidence="2" id="KW-0479">Metal-binding</keyword>
<dbReference type="PANTHER" id="PTHR43673">
    <property type="entry name" value="NAD(P)H NITROREDUCTASE YDGI-RELATED"/>
    <property type="match status" value="1"/>
</dbReference>
<dbReference type="PROSITE" id="PS51379">
    <property type="entry name" value="4FE4S_FER_2"/>
    <property type="match status" value="2"/>
</dbReference>
<comment type="caution">
    <text evidence="7">The sequence shown here is derived from an EMBL/GenBank/DDBJ whole genome shotgun (WGS) entry which is preliminary data.</text>
</comment>
<dbReference type="Pfam" id="PF00881">
    <property type="entry name" value="Nitroreductase"/>
    <property type="match status" value="1"/>
</dbReference>
<dbReference type="InterPro" id="IPR017900">
    <property type="entry name" value="4Fe4S_Fe_S_CS"/>
</dbReference>
<evidence type="ECO:0000256" key="5">
    <source>
        <dbReference type="ARBA" id="ARBA00023014"/>
    </source>
</evidence>
<accession>A0A423UIT5</accession>
<evidence type="ECO:0000256" key="2">
    <source>
        <dbReference type="ARBA" id="ARBA00022723"/>
    </source>
</evidence>